<feature type="transmembrane region" description="Helical" evidence="1">
    <location>
        <begin position="47"/>
        <end position="69"/>
    </location>
</feature>
<proteinExistence type="predicted"/>
<evidence type="ECO:0000256" key="1">
    <source>
        <dbReference type="SAM" id="Phobius"/>
    </source>
</evidence>
<keyword evidence="1" id="KW-0472">Membrane</keyword>
<organism evidence="2">
    <name type="scientific">Dorypteryx domestica</name>
    <dbReference type="NCBI Taxonomy" id="209979"/>
    <lineage>
        <taxon>Eukaryota</taxon>
        <taxon>Metazoa</taxon>
        <taxon>Ecdysozoa</taxon>
        <taxon>Arthropoda</taxon>
        <taxon>Hexapoda</taxon>
        <taxon>Insecta</taxon>
        <taxon>Pterygota</taxon>
        <taxon>Neoptera</taxon>
        <taxon>Paraneoptera</taxon>
        <taxon>Psocodea</taxon>
        <taxon>Trogiomorpha</taxon>
        <taxon>Psyllipsocetae</taxon>
        <taxon>Psyllipsocidae</taxon>
        <taxon>Dorypteryx</taxon>
    </lineage>
</organism>
<protein>
    <submittedName>
        <fullName evidence="2">NADH dehydrogenase subunit 6</fullName>
    </submittedName>
</protein>
<dbReference type="RefSeq" id="YP_009443845.1">
    <property type="nucleotide sequence ID" value="NC_036360.1"/>
</dbReference>
<gene>
    <name evidence="2" type="primary">ND6</name>
</gene>
<keyword evidence="2" id="KW-0496">Mitochondrion</keyword>
<geneLocation type="mitochondrion" evidence="2"/>
<dbReference type="EMBL" id="MG255136">
    <property type="protein sequence ID" value="ATU07053.1"/>
    <property type="molecule type" value="Genomic_DNA"/>
</dbReference>
<feature type="transmembrane region" description="Helical" evidence="1">
    <location>
        <begin position="124"/>
        <end position="148"/>
    </location>
</feature>
<name>A0A343QCA6_9NEOP</name>
<accession>A0A343QCA6</accession>
<feature type="transmembrane region" description="Helical" evidence="1">
    <location>
        <begin position="81"/>
        <end position="104"/>
    </location>
</feature>
<dbReference type="AlphaFoldDB" id="A0A343QCA6"/>
<sequence length="160" mass="18559">MMMLSSMLLVISSCMLIMSNPLTLGLVIILLCTLLCIKTNIIIQSPWLMYIMFIIFVGALLILFIYMTSMVPNKKFNFNKNLMILMLIMFFLSFSIFIFNPIFLEMLNLYPSSTKILMIKIFNSPFNSIPIFMMNYLFIMMIIISKIIKINKGPMRSSIS</sequence>
<keyword evidence="1" id="KW-0812">Transmembrane</keyword>
<reference evidence="2" key="1">
    <citation type="journal article" date="2017" name="Mol. Phylogenet. Evol.">
        <title>Mitochondrial phylogenomics and genome rearrangements in the barklice (Insecta: Psocodea).</title>
        <authorList>
            <person name="Yoshizawa K."/>
            <person name="Johnson K.P."/>
            <person name="Sweet A.D."/>
            <person name="Yao I."/>
            <person name="Ferreira R.L."/>
            <person name="Cameron S.L."/>
        </authorList>
    </citation>
    <scope>NUCLEOTIDE SEQUENCE</scope>
</reference>
<dbReference type="CTD" id="4541"/>
<evidence type="ECO:0000313" key="2">
    <source>
        <dbReference type="EMBL" id="ATU07053.1"/>
    </source>
</evidence>
<dbReference type="GeneID" id="35094097"/>
<keyword evidence="1" id="KW-1133">Transmembrane helix</keyword>